<reference evidence="4" key="1">
    <citation type="submission" date="2016-03" db="EMBL/GenBank/DDBJ databases">
        <title>Draft genome sequence of Rosellinia necatrix.</title>
        <authorList>
            <person name="Kanematsu S."/>
        </authorList>
    </citation>
    <scope>NUCLEOTIDE SEQUENCE [LARGE SCALE GENOMIC DNA]</scope>
    <source>
        <strain evidence="4">W97</strain>
    </source>
</reference>
<dbReference type="STRING" id="77044.A0A1W2TEV4"/>
<dbReference type="Proteomes" id="UP000054516">
    <property type="component" value="Unassembled WGS sequence"/>
</dbReference>
<dbReference type="PANTHER" id="PTHR46411">
    <property type="entry name" value="FAMILY ATPASE, PUTATIVE-RELATED"/>
    <property type="match status" value="1"/>
</dbReference>
<dbReference type="PANTHER" id="PTHR46411:SF3">
    <property type="entry name" value="AAA+ ATPASE DOMAIN-CONTAINING PROTEIN"/>
    <property type="match status" value="1"/>
</dbReference>
<dbReference type="Pfam" id="PF22942">
    <property type="entry name" value="DUF7025"/>
    <property type="match status" value="1"/>
</dbReference>
<sequence>MDVKTGPRVAVNSAQLGTNFGNILEGDAMASRAAPTTDDTQDEEEDTKPKHQNSKSDIAGIPDTLNGEFMHHWVKDIHSRIAVLEEDLGAKDETAIEGKLEYGARDMFYTVPRVRECDWNHYKNKYSEEDCNASIDVLVSSHDFVADVETEYVARMSPDQRQKYIGVPRAWIRPATLNEVQTGPRFERIRINSGIILAYLDKTNNRTSWTASLPHTFYKPFKTIIHFHDMMEESLRVLESKYGTVCESESAGTTQSAVKSEEGAIGHGGTAMSQDASAIIGDNNDLLGAPESQQSINFPQTPRHGNFIHRDEVPAFMDSVQAYRDMKVYVNFINERIMPSYRMFEGADYSSNRKVRYDELWWLFRIGELLYEQAQPDKELSAIGIQGPQSAPTTHRLWRLHDIYLPIQIVEVMPKDLLHMQGVEFQEKKDTISINVYHIDFDGGDYSAVTKTFHIPQYDGEKEIHELPIFPLRFMKEGASIFEKLKERGRTFQTVLSKGKAAMAYDGWTLIRDPTGDVMEDFDGNEMTTPEYINSDVIIDFREAFLTYPHWQPDFPKYIKTNLQSETRRDPYPIIQWVDADRSKQVRQWSEMVAVKESVDNLRWNEFSATDSFLCDLPDDIGTRTATELVLSDEDLALLPSRLFAYALRDRKFIVIDISKLKEIPPVSNQFDDLEIPQNHKTMILSIVYDHFEKKKVRQAAALQGFEAHDQDFIRGKGRGIVILLHGAPGVGKTATAEAVAHAQNKPLFPITCGDLGTTPEVVEERLQETFRLANLWDCVRQIKHRARYQLPYGVALEIYLYI</sequence>
<protein>
    <submittedName>
        <fullName evidence="4">Putative AAA family protein</fullName>
    </submittedName>
</protein>
<dbReference type="GO" id="GO:0016887">
    <property type="term" value="F:ATP hydrolysis activity"/>
    <property type="evidence" value="ECO:0007669"/>
    <property type="project" value="InterPro"/>
</dbReference>
<gene>
    <name evidence="4" type="ORF">SAMD00023353_2001780</name>
</gene>
<feature type="region of interest" description="Disordered" evidence="1">
    <location>
        <begin position="22"/>
        <end position="61"/>
    </location>
</feature>
<dbReference type="EMBL" id="DF977465">
    <property type="protein sequence ID" value="GAP86570.1"/>
    <property type="molecule type" value="Genomic_DNA"/>
</dbReference>
<evidence type="ECO:0000313" key="5">
    <source>
        <dbReference type="Proteomes" id="UP000054516"/>
    </source>
</evidence>
<dbReference type="GO" id="GO:0005524">
    <property type="term" value="F:ATP binding"/>
    <property type="evidence" value="ECO:0007669"/>
    <property type="project" value="InterPro"/>
</dbReference>
<feature type="domain" description="ATPase AAA-type core" evidence="2">
    <location>
        <begin position="723"/>
        <end position="774"/>
    </location>
</feature>
<proteinExistence type="predicted"/>
<keyword evidence="5" id="KW-1185">Reference proteome</keyword>
<dbReference type="InterPro" id="IPR054289">
    <property type="entry name" value="DUF7025"/>
</dbReference>
<accession>A0A1W2TEV4</accession>
<evidence type="ECO:0000259" key="3">
    <source>
        <dbReference type="Pfam" id="PF22942"/>
    </source>
</evidence>
<evidence type="ECO:0000313" key="4">
    <source>
        <dbReference type="EMBL" id="GAP86570.1"/>
    </source>
</evidence>
<dbReference type="SUPFAM" id="SSF52540">
    <property type="entry name" value="P-loop containing nucleoside triphosphate hydrolases"/>
    <property type="match status" value="1"/>
</dbReference>
<feature type="domain" description="DUF7025" evidence="3">
    <location>
        <begin position="348"/>
        <end position="475"/>
    </location>
</feature>
<dbReference type="AlphaFoldDB" id="A0A1W2TEV4"/>
<dbReference type="InterPro" id="IPR003959">
    <property type="entry name" value="ATPase_AAA_core"/>
</dbReference>
<dbReference type="Gene3D" id="3.40.50.300">
    <property type="entry name" value="P-loop containing nucleotide triphosphate hydrolases"/>
    <property type="match status" value="1"/>
</dbReference>
<name>A0A1W2TEV4_ROSNE</name>
<evidence type="ECO:0000259" key="2">
    <source>
        <dbReference type="Pfam" id="PF00004"/>
    </source>
</evidence>
<evidence type="ECO:0000256" key="1">
    <source>
        <dbReference type="SAM" id="MobiDB-lite"/>
    </source>
</evidence>
<dbReference type="Pfam" id="PF00004">
    <property type="entry name" value="AAA"/>
    <property type="match status" value="1"/>
</dbReference>
<dbReference type="InterPro" id="IPR027417">
    <property type="entry name" value="P-loop_NTPase"/>
</dbReference>
<dbReference type="OrthoDB" id="10042665at2759"/>
<organism evidence="4">
    <name type="scientific">Rosellinia necatrix</name>
    <name type="common">White root-rot fungus</name>
    <dbReference type="NCBI Taxonomy" id="77044"/>
    <lineage>
        <taxon>Eukaryota</taxon>
        <taxon>Fungi</taxon>
        <taxon>Dikarya</taxon>
        <taxon>Ascomycota</taxon>
        <taxon>Pezizomycotina</taxon>
        <taxon>Sordariomycetes</taxon>
        <taxon>Xylariomycetidae</taxon>
        <taxon>Xylariales</taxon>
        <taxon>Xylariaceae</taxon>
        <taxon>Rosellinia</taxon>
    </lineage>
</organism>